<name>A0A680P5G2_ESCAL</name>
<accession>A0A680P5G2</accession>
<protein>
    <submittedName>
        <fullName evidence="1">Uncharacterized protein</fullName>
    </submittedName>
</protein>
<evidence type="ECO:0000313" key="1">
    <source>
        <dbReference type="EMBL" id="TBR55348.1"/>
    </source>
</evidence>
<evidence type="ECO:0000313" key="2">
    <source>
        <dbReference type="Proteomes" id="UP000292187"/>
    </source>
</evidence>
<dbReference type="EMBL" id="SIZV01000004">
    <property type="protein sequence ID" value="TBR55348.1"/>
    <property type="molecule type" value="Genomic_DNA"/>
</dbReference>
<reference evidence="1 2" key="1">
    <citation type="submission" date="2019-02" db="EMBL/GenBank/DDBJ databases">
        <title>Draft genome sequence of Escherichia albertii strain Mex-12/320a, isolated from an infant with diarrhea, harboring virulence genes associated with diarrheagenic strains of enteropathogenic E. coli.</title>
        <authorList>
            <person name="Maldonado-Puga S."/>
            <person name="Meza-Segura M."/>
            <person name="Zaidi M.B."/>
            <person name="Estrada-Garcia T."/>
        </authorList>
    </citation>
    <scope>NUCLEOTIDE SEQUENCE [LARGE SCALE GENOMIC DNA]</scope>
    <source>
        <strain evidence="1 2">Mex-12/320a</strain>
    </source>
</reference>
<organism evidence="1 2">
    <name type="scientific">Escherichia albertii</name>
    <dbReference type="NCBI Taxonomy" id="208962"/>
    <lineage>
        <taxon>Bacteria</taxon>
        <taxon>Pseudomonadati</taxon>
        <taxon>Pseudomonadota</taxon>
        <taxon>Gammaproteobacteria</taxon>
        <taxon>Enterobacterales</taxon>
        <taxon>Enterobacteriaceae</taxon>
        <taxon>Escherichia</taxon>
    </lineage>
</organism>
<sequence length="80" mass="9076">MVERKHVAIKNILLLIYASVLVLPGTVKEDNEREDSAFSQPMGFAFEQLCFITYDAIVLELMAQPGETSDTMFKRHADLE</sequence>
<dbReference type="Gene3D" id="3.40.50.10490">
    <property type="entry name" value="Glucose-6-phosphate isomerase like protein, domain 1"/>
    <property type="match status" value="1"/>
</dbReference>
<gene>
    <name evidence="1" type="ORF">EYS06_04375</name>
</gene>
<dbReference type="Proteomes" id="UP000292187">
    <property type="component" value="Unassembled WGS sequence"/>
</dbReference>
<proteinExistence type="predicted"/>
<dbReference type="AlphaFoldDB" id="A0A680P5G2"/>
<comment type="caution">
    <text evidence="1">The sequence shown here is derived from an EMBL/GenBank/DDBJ whole genome shotgun (WGS) entry which is preliminary data.</text>
</comment>